<dbReference type="EMBL" id="JAINDJ010000003">
    <property type="protein sequence ID" value="KAG9455092.1"/>
    <property type="molecule type" value="Genomic_DNA"/>
</dbReference>
<sequence>MRCETVSYPGIIARQSVARKNDDVTRRLPPNSKLGPTRPQLYSDHAVFVLFSESRSWPPAAPESRPPPRGAHTHADRHVSARYTRTPQSCVTDRRVHMPRPHWSTHFLRGI</sequence>
<proteinExistence type="predicted"/>
<comment type="caution">
    <text evidence="2">The sequence shown here is derived from an EMBL/GenBank/DDBJ whole genome shotgun (WGS) entry which is preliminary data.</text>
</comment>
<dbReference type="Proteomes" id="UP000825729">
    <property type="component" value="Unassembled WGS sequence"/>
</dbReference>
<accession>A0AAV7F1Y0</accession>
<feature type="compositionally biased region" description="Pro residues" evidence="1">
    <location>
        <begin position="59"/>
        <end position="69"/>
    </location>
</feature>
<protein>
    <submittedName>
        <fullName evidence="2">Uncharacterized protein</fullName>
    </submittedName>
</protein>
<gene>
    <name evidence="2" type="ORF">H6P81_007996</name>
</gene>
<organism evidence="2 3">
    <name type="scientific">Aristolochia fimbriata</name>
    <name type="common">White veined hardy Dutchman's pipe vine</name>
    <dbReference type="NCBI Taxonomy" id="158543"/>
    <lineage>
        <taxon>Eukaryota</taxon>
        <taxon>Viridiplantae</taxon>
        <taxon>Streptophyta</taxon>
        <taxon>Embryophyta</taxon>
        <taxon>Tracheophyta</taxon>
        <taxon>Spermatophyta</taxon>
        <taxon>Magnoliopsida</taxon>
        <taxon>Magnoliidae</taxon>
        <taxon>Piperales</taxon>
        <taxon>Aristolochiaceae</taxon>
        <taxon>Aristolochia</taxon>
    </lineage>
</organism>
<feature type="region of interest" description="Disordered" evidence="1">
    <location>
        <begin position="56"/>
        <end position="87"/>
    </location>
</feature>
<reference evidence="2 3" key="1">
    <citation type="submission" date="2021-07" db="EMBL/GenBank/DDBJ databases">
        <title>The Aristolochia fimbriata genome: insights into angiosperm evolution, floral development and chemical biosynthesis.</title>
        <authorList>
            <person name="Jiao Y."/>
        </authorList>
    </citation>
    <scope>NUCLEOTIDE SEQUENCE [LARGE SCALE GENOMIC DNA]</scope>
    <source>
        <strain evidence="2">IBCAS-2021</strain>
        <tissue evidence="2">Leaf</tissue>
    </source>
</reference>
<evidence type="ECO:0000256" key="1">
    <source>
        <dbReference type="SAM" id="MobiDB-lite"/>
    </source>
</evidence>
<keyword evidence="3" id="KW-1185">Reference proteome</keyword>
<evidence type="ECO:0000313" key="2">
    <source>
        <dbReference type="EMBL" id="KAG9455092.1"/>
    </source>
</evidence>
<evidence type="ECO:0000313" key="3">
    <source>
        <dbReference type="Proteomes" id="UP000825729"/>
    </source>
</evidence>
<feature type="region of interest" description="Disordered" evidence="1">
    <location>
        <begin position="20"/>
        <end position="39"/>
    </location>
</feature>
<name>A0AAV7F1Y0_ARIFI</name>
<dbReference type="AlphaFoldDB" id="A0AAV7F1Y0"/>